<proteinExistence type="predicted"/>
<organism evidence="1 2">
    <name type="scientific">Ferruginibacter yonginensis</name>
    <dbReference type="NCBI Taxonomy" id="1310416"/>
    <lineage>
        <taxon>Bacteria</taxon>
        <taxon>Pseudomonadati</taxon>
        <taxon>Bacteroidota</taxon>
        <taxon>Chitinophagia</taxon>
        <taxon>Chitinophagales</taxon>
        <taxon>Chitinophagaceae</taxon>
        <taxon>Ferruginibacter</taxon>
    </lineage>
</organism>
<gene>
    <name evidence="1" type="ORF">ACFOWM_06325</name>
</gene>
<accession>A0ABV8QSY0</accession>
<dbReference type="RefSeq" id="WP_379707934.1">
    <property type="nucleotide sequence ID" value="NZ_JBHSCZ010000001.1"/>
</dbReference>
<protein>
    <submittedName>
        <fullName evidence="1">Uncharacterized protein</fullName>
    </submittedName>
</protein>
<evidence type="ECO:0000313" key="1">
    <source>
        <dbReference type="EMBL" id="MFC4262483.1"/>
    </source>
</evidence>
<evidence type="ECO:0000313" key="2">
    <source>
        <dbReference type="Proteomes" id="UP001595907"/>
    </source>
</evidence>
<keyword evidence="2" id="KW-1185">Reference proteome</keyword>
<comment type="caution">
    <text evidence="1">The sequence shown here is derived from an EMBL/GenBank/DDBJ whole genome shotgun (WGS) entry which is preliminary data.</text>
</comment>
<name>A0ABV8QSY0_9BACT</name>
<dbReference type="EMBL" id="JBHSCZ010000001">
    <property type="protein sequence ID" value="MFC4262483.1"/>
    <property type="molecule type" value="Genomic_DNA"/>
</dbReference>
<reference evidence="2" key="1">
    <citation type="journal article" date="2019" name="Int. J. Syst. Evol. Microbiol.">
        <title>The Global Catalogue of Microorganisms (GCM) 10K type strain sequencing project: providing services to taxonomists for standard genome sequencing and annotation.</title>
        <authorList>
            <consortium name="The Broad Institute Genomics Platform"/>
            <consortium name="The Broad Institute Genome Sequencing Center for Infectious Disease"/>
            <person name="Wu L."/>
            <person name="Ma J."/>
        </authorList>
    </citation>
    <scope>NUCLEOTIDE SEQUENCE [LARGE SCALE GENOMIC DNA]</scope>
    <source>
        <strain evidence="2">CECT 8289</strain>
    </source>
</reference>
<dbReference type="Proteomes" id="UP001595907">
    <property type="component" value="Unassembled WGS sequence"/>
</dbReference>
<sequence length="159" mass="18885">MKYLIDWKKFIEQLLPNDLTNGFMLQWLLVLTKPFRKVHDAFLVFRKAIIYELTITPQVCYLEKLLNDRFDFTDRRIYIDDGVDKPPKYIYVNAELKPQFIRRRAEASPVFIYTRSEIGALSNDFIVFIPLTLMVDLNEVVSVLKSKKLLGTKFKIQRF</sequence>